<dbReference type="GO" id="GO:0051017">
    <property type="term" value="P:actin filament bundle assembly"/>
    <property type="evidence" value="ECO:0007669"/>
    <property type="project" value="TreeGrafter"/>
</dbReference>
<evidence type="ECO:0000259" key="1">
    <source>
        <dbReference type="Pfam" id="PF04366"/>
    </source>
</evidence>
<dbReference type="Pfam" id="PF04366">
    <property type="entry name" value="Ysc84"/>
    <property type="match status" value="1"/>
</dbReference>
<gene>
    <name evidence="2" type="ORF">BBO_06437</name>
</gene>
<dbReference type="PANTHER" id="PTHR15629:SF2">
    <property type="entry name" value="SH3 DOMAIN-CONTAINING YSC84-LIKE PROTEIN 1"/>
    <property type="match status" value="1"/>
</dbReference>
<organism evidence="2 3">
    <name type="scientific">Beauveria brongniartii RCEF 3172</name>
    <dbReference type="NCBI Taxonomy" id="1081107"/>
    <lineage>
        <taxon>Eukaryota</taxon>
        <taxon>Fungi</taxon>
        <taxon>Dikarya</taxon>
        <taxon>Ascomycota</taxon>
        <taxon>Pezizomycotina</taxon>
        <taxon>Sordariomycetes</taxon>
        <taxon>Hypocreomycetidae</taxon>
        <taxon>Hypocreales</taxon>
        <taxon>Cordycipitaceae</taxon>
        <taxon>Beauveria</taxon>
        <taxon>Beauveria brongniartii</taxon>
    </lineage>
</organism>
<dbReference type="InterPro" id="IPR051702">
    <property type="entry name" value="SH3_domain_YSC84-like"/>
</dbReference>
<accession>A0A167BD79</accession>
<dbReference type="GO" id="GO:0035091">
    <property type="term" value="F:phosphatidylinositol binding"/>
    <property type="evidence" value="ECO:0007669"/>
    <property type="project" value="TreeGrafter"/>
</dbReference>
<dbReference type="Proteomes" id="UP000076863">
    <property type="component" value="Unassembled WGS sequence"/>
</dbReference>
<dbReference type="PROSITE" id="PS51257">
    <property type="entry name" value="PROKAR_LIPOPROTEIN"/>
    <property type="match status" value="1"/>
</dbReference>
<dbReference type="GO" id="GO:0051015">
    <property type="term" value="F:actin filament binding"/>
    <property type="evidence" value="ECO:0007669"/>
    <property type="project" value="TreeGrafter"/>
</dbReference>
<dbReference type="GO" id="GO:0030479">
    <property type="term" value="C:actin cortical patch"/>
    <property type="evidence" value="ECO:0007669"/>
    <property type="project" value="TreeGrafter"/>
</dbReference>
<name>A0A167BD79_9HYPO</name>
<dbReference type="GO" id="GO:0051666">
    <property type="term" value="P:actin cortical patch localization"/>
    <property type="evidence" value="ECO:0007669"/>
    <property type="project" value="TreeGrafter"/>
</dbReference>
<comment type="caution">
    <text evidence="2">The sequence shown here is derived from an EMBL/GenBank/DDBJ whole genome shotgun (WGS) entry which is preliminary data.</text>
</comment>
<reference evidence="2 3" key="1">
    <citation type="journal article" date="2016" name="Genome Biol. Evol.">
        <title>Divergent and convergent evolution of fungal pathogenicity.</title>
        <authorList>
            <person name="Shang Y."/>
            <person name="Xiao G."/>
            <person name="Zheng P."/>
            <person name="Cen K."/>
            <person name="Zhan S."/>
            <person name="Wang C."/>
        </authorList>
    </citation>
    <scope>NUCLEOTIDE SEQUENCE [LARGE SCALE GENOMIC DNA]</scope>
    <source>
        <strain evidence="2 3">RCEF 3172</strain>
    </source>
</reference>
<evidence type="ECO:0000313" key="2">
    <source>
        <dbReference type="EMBL" id="OAA39911.1"/>
    </source>
</evidence>
<dbReference type="InterPro" id="IPR007461">
    <property type="entry name" value="Ysc84_actin-binding"/>
</dbReference>
<keyword evidence="3" id="KW-1185">Reference proteome</keyword>
<sequence>MPGTQKDVDVVRDIITINTIHAAPASASIIACPDLGGNIRIDCLFCYRRTMTDIYEEGSSIQILRSAPSAIATAGAGFGGQIGYELTDFVFILNDANAVKTFAQASSLMLGGNVFLAAGFSGQISFKLTDFVFIHNDANAVSRLVRLPDGSWSAPSAIATAGAGLAGKLALDFVFILNDANAVKTFAQAGAPPRRLVTFAQAGSLTLGGNVFLAADFSGQIRFKLTDFVFILNDANAVKTFAKLARLPSERRRHLQAGVKWRGVTG</sequence>
<evidence type="ECO:0000313" key="3">
    <source>
        <dbReference type="Proteomes" id="UP000076863"/>
    </source>
</evidence>
<protein>
    <submittedName>
        <fullName evidence="2">DUF500 and domain-containing protein</fullName>
    </submittedName>
</protein>
<dbReference type="OrthoDB" id="443981at2759"/>
<dbReference type="AlphaFoldDB" id="A0A167BD79"/>
<proteinExistence type="predicted"/>
<dbReference type="PANTHER" id="PTHR15629">
    <property type="entry name" value="SH3YL1 PROTEIN"/>
    <property type="match status" value="1"/>
</dbReference>
<feature type="domain" description="Ysc84 actin-binding" evidence="1">
    <location>
        <begin position="75"/>
        <end position="122"/>
    </location>
</feature>
<dbReference type="EMBL" id="AZHA01000021">
    <property type="protein sequence ID" value="OAA39911.1"/>
    <property type="molecule type" value="Genomic_DNA"/>
</dbReference>